<accession>A0A2H0W0F1</accession>
<evidence type="ECO:0000259" key="6">
    <source>
        <dbReference type="SMART" id="SM00382"/>
    </source>
</evidence>
<dbReference type="InterPro" id="IPR051314">
    <property type="entry name" value="AAA_ATPase_RarA/MGS1/WRNIP1"/>
</dbReference>
<evidence type="ECO:0000313" key="7">
    <source>
        <dbReference type="EMBL" id="PIS04777.1"/>
    </source>
</evidence>
<evidence type="ECO:0000256" key="5">
    <source>
        <dbReference type="ARBA" id="ARBA00022840"/>
    </source>
</evidence>
<dbReference type="InterPro" id="IPR003959">
    <property type="entry name" value="ATPase_AAA_core"/>
</dbReference>
<dbReference type="AlphaFoldDB" id="A0A2H0W0F1"/>
<dbReference type="InterPro" id="IPR027417">
    <property type="entry name" value="P-loop_NTPase"/>
</dbReference>
<dbReference type="FunFam" id="3.40.50.300:FF:000137">
    <property type="entry name" value="Replication-associated recombination protein A"/>
    <property type="match status" value="1"/>
</dbReference>
<dbReference type="SUPFAM" id="SSF52540">
    <property type="entry name" value="P-loop containing nucleoside triphosphate hydrolases"/>
    <property type="match status" value="1"/>
</dbReference>
<dbReference type="CDD" id="cd00009">
    <property type="entry name" value="AAA"/>
    <property type="match status" value="1"/>
</dbReference>
<dbReference type="Gene3D" id="3.40.50.300">
    <property type="entry name" value="P-loop containing nucleotide triphosphate hydrolases"/>
    <property type="match status" value="1"/>
</dbReference>
<comment type="caution">
    <text evidence="7">The sequence shown here is derived from an EMBL/GenBank/DDBJ whole genome shotgun (WGS) entry which is preliminary data.</text>
</comment>
<dbReference type="GO" id="GO:0016887">
    <property type="term" value="F:ATP hydrolysis activity"/>
    <property type="evidence" value="ECO:0007669"/>
    <property type="project" value="InterPro"/>
</dbReference>
<protein>
    <submittedName>
        <fullName evidence="7">AAA family ATPase</fullName>
    </submittedName>
</protein>
<dbReference type="PANTHER" id="PTHR13779">
    <property type="entry name" value="WERNER HELICASE-INTERACTING PROTEIN 1 FAMILY MEMBER"/>
    <property type="match status" value="1"/>
</dbReference>
<organism evidence="7 8">
    <name type="scientific">Candidatus Buchananbacteria bacterium CG10_big_fil_rev_8_21_14_0_10_42_9</name>
    <dbReference type="NCBI Taxonomy" id="1974526"/>
    <lineage>
        <taxon>Bacteria</taxon>
        <taxon>Candidatus Buchananiibacteriota</taxon>
    </lineage>
</organism>
<gene>
    <name evidence="7" type="ORF">COT81_04490</name>
</gene>
<keyword evidence="3" id="KW-0235">DNA replication</keyword>
<dbReference type="FunFam" id="1.20.272.10:FF:000001">
    <property type="entry name" value="Putative AAA family ATPase"/>
    <property type="match status" value="1"/>
</dbReference>
<dbReference type="PANTHER" id="PTHR13779:SF7">
    <property type="entry name" value="ATPASE WRNIP1"/>
    <property type="match status" value="1"/>
</dbReference>
<dbReference type="GO" id="GO:0005524">
    <property type="term" value="F:ATP binding"/>
    <property type="evidence" value="ECO:0007669"/>
    <property type="project" value="UniProtKB-KW"/>
</dbReference>
<dbReference type="Gene3D" id="1.10.8.60">
    <property type="match status" value="1"/>
</dbReference>
<name>A0A2H0W0F1_9BACT</name>
<dbReference type="Gene3D" id="1.20.272.10">
    <property type="match status" value="1"/>
</dbReference>
<feature type="domain" description="AAA+ ATPase" evidence="6">
    <location>
        <begin position="52"/>
        <end position="170"/>
    </location>
</feature>
<dbReference type="CDD" id="cd18139">
    <property type="entry name" value="HLD_clamp_RarA"/>
    <property type="match status" value="1"/>
</dbReference>
<evidence type="ECO:0000256" key="4">
    <source>
        <dbReference type="ARBA" id="ARBA00022741"/>
    </source>
</evidence>
<evidence type="ECO:0000256" key="2">
    <source>
        <dbReference type="ARBA" id="ARBA00008959"/>
    </source>
</evidence>
<sequence>MLDLFDHKLVQKRGDFAPLADKMRPTTFDDFVGQKKVVGPGTMLRNAIEKDQIPSIIFWGPPGAGKTTLARIIAEATNSNFVKFSAVTSGVKELREVIAQTKERLKFKSQRTILFIDEIHRWSKSQQDALLPYVEDGTVVLIGATTENPSFEVISALLSRSRVFVLEQLTEKDLKTIIARAIKHGFEKIEIKIAEDDVAFLAKMANGDARVALNALEFAVKSDGGNKGVITIDQNAIKEALQKSHMLYDKTGEQHYNIISALHKSLRGSDPDASLYWLGRMLEAGEKPEYVARRLVRFASEDIGMADPNALTQAVAAYQACHFIGMPECDVILAQAVVYLAKAPKSNALYSAYKQVQEDVKTSLDEPVPLHLRNAPTKLMKNLGYGKNYKYNPNYEPDDEEVLGQEYLPEKLVGKIYYED</sequence>
<dbReference type="SMART" id="SM00382">
    <property type="entry name" value="AAA"/>
    <property type="match status" value="1"/>
</dbReference>
<dbReference type="GO" id="GO:0006261">
    <property type="term" value="P:DNA-templated DNA replication"/>
    <property type="evidence" value="ECO:0007669"/>
    <property type="project" value="TreeGrafter"/>
</dbReference>
<keyword evidence="4" id="KW-0547">Nucleotide-binding</keyword>
<keyword evidence="5" id="KW-0067">ATP-binding</keyword>
<dbReference type="Gene3D" id="1.10.3710.10">
    <property type="entry name" value="DNA polymerase III clamp loader subunits, C-terminal domain"/>
    <property type="match status" value="1"/>
</dbReference>
<dbReference type="Pfam" id="PF00004">
    <property type="entry name" value="AAA"/>
    <property type="match status" value="1"/>
</dbReference>
<dbReference type="SUPFAM" id="SSF48019">
    <property type="entry name" value="post-AAA+ oligomerization domain-like"/>
    <property type="match status" value="1"/>
</dbReference>
<dbReference type="InterPro" id="IPR032423">
    <property type="entry name" value="AAA_assoc_2"/>
</dbReference>
<dbReference type="EMBL" id="PEZZ01000035">
    <property type="protein sequence ID" value="PIS04777.1"/>
    <property type="molecule type" value="Genomic_DNA"/>
</dbReference>
<dbReference type="InterPro" id="IPR021886">
    <property type="entry name" value="MgsA_C"/>
</dbReference>
<dbReference type="InterPro" id="IPR008921">
    <property type="entry name" value="DNA_pol3_clamp-load_cplx_C"/>
</dbReference>
<dbReference type="GO" id="GO:0003677">
    <property type="term" value="F:DNA binding"/>
    <property type="evidence" value="ECO:0007669"/>
    <property type="project" value="InterPro"/>
</dbReference>
<evidence type="ECO:0000256" key="3">
    <source>
        <dbReference type="ARBA" id="ARBA00022705"/>
    </source>
</evidence>
<comment type="function">
    <text evidence="1">DNA-dependent ATPase that plays important roles in cellular responses to stalled DNA replication processes.</text>
</comment>
<dbReference type="Proteomes" id="UP000230935">
    <property type="component" value="Unassembled WGS sequence"/>
</dbReference>
<evidence type="ECO:0000313" key="8">
    <source>
        <dbReference type="Proteomes" id="UP000230935"/>
    </source>
</evidence>
<evidence type="ECO:0000256" key="1">
    <source>
        <dbReference type="ARBA" id="ARBA00002393"/>
    </source>
</evidence>
<reference evidence="8" key="1">
    <citation type="submission" date="2017-09" db="EMBL/GenBank/DDBJ databases">
        <title>Depth-based differentiation of microbial function through sediment-hosted aquifers and enrichment of novel symbionts in the deep terrestrial subsurface.</title>
        <authorList>
            <person name="Probst A.J."/>
            <person name="Ladd B."/>
            <person name="Jarett J.K."/>
            <person name="Geller-Mcgrath D.E."/>
            <person name="Sieber C.M.K."/>
            <person name="Emerson J.B."/>
            <person name="Anantharaman K."/>
            <person name="Thomas B.C."/>
            <person name="Malmstrom R."/>
            <person name="Stieglmeier M."/>
            <person name="Klingl A."/>
            <person name="Woyke T."/>
            <person name="Ryan C.M."/>
            <person name="Banfield J.F."/>
        </authorList>
    </citation>
    <scope>NUCLEOTIDE SEQUENCE [LARGE SCALE GENOMIC DNA]</scope>
</reference>
<dbReference type="GO" id="GO:0008047">
    <property type="term" value="F:enzyme activator activity"/>
    <property type="evidence" value="ECO:0007669"/>
    <property type="project" value="TreeGrafter"/>
</dbReference>
<dbReference type="GO" id="GO:0017116">
    <property type="term" value="F:single-stranded DNA helicase activity"/>
    <property type="evidence" value="ECO:0007669"/>
    <property type="project" value="TreeGrafter"/>
</dbReference>
<dbReference type="GO" id="GO:0000731">
    <property type="term" value="P:DNA synthesis involved in DNA repair"/>
    <property type="evidence" value="ECO:0007669"/>
    <property type="project" value="TreeGrafter"/>
</dbReference>
<dbReference type="Pfam" id="PF16193">
    <property type="entry name" value="AAA_assoc_2"/>
    <property type="match status" value="1"/>
</dbReference>
<dbReference type="Pfam" id="PF12002">
    <property type="entry name" value="MgsA_C"/>
    <property type="match status" value="1"/>
</dbReference>
<proteinExistence type="inferred from homology"/>
<dbReference type="InterPro" id="IPR003593">
    <property type="entry name" value="AAA+_ATPase"/>
</dbReference>
<comment type="similarity">
    <text evidence="2">Belongs to the AAA ATPase family. RarA/MGS1/WRNIP1 subfamily.</text>
</comment>